<feature type="transmembrane region" description="Helical" evidence="7">
    <location>
        <begin position="233"/>
        <end position="253"/>
    </location>
</feature>
<feature type="transmembrane region" description="Helical" evidence="7">
    <location>
        <begin position="79"/>
        <end position="101"/>
    </location>
</feature>
<keyword evidence="2" id="KW-0813">Transport</keyword>
<name>A0A2T2WJ65_SULTH</name>
<accession>A0A2T2WJ65</accession>
<gene>
    <name evidence="9" type="ORF">C7B47_16790</name>
</gene>
<keyword evidence="4 7" id="KW-0812">Transmembrane</keyword>
<feature type="transmembrane region" description="Helical" evidence="7">
    <location>
        <begin position="180"/>
        <end position="198"/>
    </location>
</feature>
<dbReference type="PANTHER" id="PTHR23513:SF11">
    <property type="entry name" value="STAPHYLOFERRIN A TRANSPORTER"/>
    <property type="match status" value="1"/>
</dbReference>
<evidence type="ECO:0000259" key="8">
    <source>
        <dbReference type="PROSITE" id="PS50850"/>
    </source>
</evidence>
<dbReference type="InterPro" id="IPR036259">
    <property type="entry name" value="MFS_trans_sf"/>
</dbReference>
<organism evidence="9 10">
    <name type="scientific">Sulfobacillus thermosulfidooxidans</name>
    <dbReference type="NCBI Taxonomy" id="28034"/>
    <lineage>
        <taxon>Bacteria</taxon>
        <taxon>Bacillati</taxon>
        <taxon>Bacillota</taxon>
        <taxon>Clostridia</taxon>
        <taxon>Eubacteriales</taxon>
        <taxon>Clostridiales Family XVII. Incertae Sedis</taxon>
        <taxon>Sulfobacillus</taxon>
    </lineage>
</organism>
<feature type="transmembrane region" description="Helical" evidence="7">
    <location>
        <begin position="324"/>
        <end position="343"/>
    </location>
</feature>
<evidence type="ECO:0000256" key="3">
    <source>
        <dbReference type="ARBA" id="ARBA00022475"/>
    </source>
</evidence>
<dbReference type="SUPFAM" id="SSF103473">
    <property type="entry name" value="MFS general substrate transporter"/>
    <property type="match status" value="1"/>
</dbReference>
<feature type="transmembrane region" description="Helical" evidence="7">
    <location>
        <begin position="154"/>
        <end position="174"/>
    </location>
</feature>
<evidence type="ECO:0000313" key="9">
    <source>
        <dbReference type="EMBL" id="PSR22281.1"/>
    </source>
</evidence>
<dbReference type="Proteomes" id="UP000242705">
    <property type="component" value="Unassembled WGS sequence"/>
</dbReference>
<dbReference type="GO" id="GO:0005886">
    <property type="term" value="C:plasma membrane"/>
    <property type="evidence" value="ECO:0007669"/>
    <property type="project" value="UniProtKB-SubCell"/>
</dbReference>
<proteinExistence type="predicted"/>
<reference evidence="9 10" key="1">
    <citation type="journal article" date="2014" name="BMC Genomics">
        <title>Comparison of environmental and isolate Sulfobacillus genomes reveals diverse carbon, sulfur, nitrogen, and hydrogen metabolisms.</title>
        <authorList>
            <person name="Justice N.B."/>
            <person name="Norman A."/>
            <person name="Brown C.T."/>
            <person name="Singh A."/>
            <person name="Thomas B.C."/>
            <person name="Banfield J.F."/>
        </authorList>
    </citation>
    <scope>NUCLEOTIDE SEQUENCE [LARGE SCALE GENOMIC DNA]</scope>
    <source>
        <strain evidence="9">AMDSBA5</strain>
    </source>
</reference>
<feature type="transmembrane region" description="Helical" evidence="7">
    <location>
        <begin position="382"/>
        <end position="400"/>
    </location>
</feature>
<comment type="caution">
    <text evidence="9">The sequence shown here is derived from an EMBL/GenBank/DDBJ whole genome shotgun (WGS) entry which is preliminary data.</text>
</comment>
<dbReference type="Gene3D" id="1.20.1250.20">
    <property type="entry name" value="MFS general substrate transporter like domains"/>
    <property type="match status" value="1"/>
</dbReference>
<feature type="domain" description="Major facilitator superfamily (MFS) profile" evidence="8">
    <location>
        <begin position="212"/>
        <end position="416"/>
    </location>
</feature>
<feature type="transmembrane region" description="Helical" evidence="7">
    <location>
        <begin position="47"/>
        <end position="72"/>
    </location>
</feature>
<feature type="transmembrane region" description="Helical" evidence="7">
    <location>
        <begin position="355"/>
        <end position="376"/>
    </location>
</feature>
<dbReference type="GO" id="GO:0022857">
    <property type="term" value="F:transmembrane transporter activity"/>
    <property type="evidence" value="ECO:0007669"/>
    <property type="project" value="InterPro"/>
</dbReference>
<dbReference type="PROSITE" id="PS50850">
    <property type="entry name" value="MFS"/>
    <property type="match status" value="1"/>
</dbReference>
<evidence type="ECO:0000256" key="2">
    <source>
        <dbReference type="ARBA" id="ARBA00022448"/>
    </source>
</evidence>
<evidence type="ECO:0000256" key="6">
    <source>
        <dbReference type="ARBA" id="ARBA00023136"/>
    </source>
</evidence>
<dbReference type="EMBL" id="PXYX01000090">
    <property type="protein sequence ID" value="PSR22281.1"/>
    <property type="molecule type" value="Genomic_DNA"/>
</dbReference>
<evidence type="ECO:0000256" key="4">
    <source>
        <dbReference type="ARBA" id="ARBA00022692"/>
    </source>
</evidence>
<keyword evidence="3" id="KW-1003">Cell membrane</keyword>
<dbReference type="Pfam" id="PF07690">
    <property type="entry name" value="MFS_1"/>
    <property type="match status" value="1"/>
</dbReference>
<sequence>MALTRMKALGANRRFLSLLSAETVSMLGDSLFDLAISWVIYAHTHSFLLSALALVAEYLAPTFASLVGGIVVNTLNERNTLVIVNLLGFISVSAVASVVISGDGLPIYVYYALIFVISGLASILQTARFSILPQIVLGEELTTSLGFLSSFKNAASVAGNAAAGFLLALVGIGGVLATDALTFTLAASVIFIGIRHWVRPAPVSTDNASRLTFLATLRSGLAVVFQRPAIRTFVGIGIMVNMGMFTTALWPGLVESRLHGTATDLGWIMVAGVVGSIAGGLIVGSLEGRFGVGYVASAGLLVYGAATGFIAIVPWLTLVTALSFVSRVGLQIVSSSSTALFQASVPTEHRATVGGFLNAMGLIGLPVSLTIAGYLSNRFGPGDLFVASGLWFAVMAAIVFRTRSLRQRVADMAHLA</sequence>
<dbReference type="PANTHER" id="PTHR23513">
    <property type="entry name" value="INTEGRAL MEMBRANE EFFLUX PROTEIN-RELATED"/>
    <property type="match status" value="1"/>
</dbReference>
<feature type="transmembrane region" description="Helical" evidence="7">
    <location>
        <begin position="298"/>
        <end position="318"/>
    </location>
</feature>
<dbReference type="InterPro" id="IPR011701">
    <property type="entry name" value="MFS"/>
</dbReference>
<feature type="transmembrane region" description="Helical" evidence="7">
    <location>
        <begin position="107"/>
        <end position="124"/>
    </location>
</feature>
<feature type="transmembrane region" description="Helical" evidence="7">
    <location>
        <begin position="265"/>
        <end position="286"/>
    </location>
</feature>
<evidence type="ECO:0000256" key="1">
    <source>
        <dbReference type="ARBA" id="ARBA00004651"/>
    </source>
</evidence>
<evidence type="ECO:0000256" key="5">
    <source>
        <dbReference type="ARBA" id="ARBA00022989"/>
    </source>
</evidence>
<keyword evidence="5 7" id="KW-1133">Transmembrane helix</keyword>
<dbReference type="CDD" id="cd06173">
    <property type="entry name" value="MFS_MefA_like"/>
    <property type="match status" value="1"/>
</dbReference>
<keyword evidence="6 7" id="KW-0472">Membrane</keyword>
<dbReference type="AlphaFoldDB" id="A0A2T2WJ65"/>
<evidence type="ECO:0000256" key="7">
    <source>
        <dbReference type="SAM" id="Phobius"/>
    </source>
</evidence>
<comment type="subcellular location">
    <subcellularLocation>
        <location evidence="1">Cell membrane</location>
        <topology evidence="1">Multi-pass membrane protein</topology>
    </subcellularLocation>
</comment>
<evidence type="ECO:0000313" key="10">
    <source>
        <dbReference type="Proteomes" id="UP000242705"/>
    </source>
</evidence>
<protein>
    <recommendedName>
        <fullName evidence="8">Major facilitator superfamily (MFS) profile domain-containing protein</fullName>
    </recommendedName>
</protein>
<dbReference type="InterPro" id="IPR020846">
    <property type="entry name" value="MFS_dom"/>
</dbReference>